<dbReference type="Pfam" id="PF03544">
    <property type="entry name" value="TonB_C"/>
    <property type="match status" value="1"/>
</dbReference>
<evidence type="ECO:0000313" key="14">
    <source>
        <dbReference type="Proteomes" id="UP000709466"/>
    </source>
</evidence>
<dbReference type="Proteomes" id="UP000709466">
    <property type="component" value="Unassembled WGS sequence"/>
</dbReference>
<dbReference type="InterPro" id="IPR037682">
    <property type="entry name" value="TonB_C"/>
</dbReference>
<keyword evidence="8 11" id="KW-1133">Transmembrane helix</keyword>
<evidence type="ECO:0000256" key="11">
    <source>
        <dbReference type="SAM" id="Phobius"/>
    </source>
</evidence>
<gene>
    <name evidence="13" type="ORF">HCZ30_13895</name>
</gene>
<evidence type="ECO:0000313" key="13">
    <source>
        <dbReference type="EMBL" id="NIY73520.1"/>
    </source>
</evidence>
<comment type="similarity">
    <text evidence="2">Belongs to the TonB family.</text>
</comment>
<feature type="domain" description="TonB C-terminal" evidence="12">
    <location>
        <begin position="190"/>
        <end position="276"/>
    </location>
</feature>
<keyword evidence="6 11" id="KW-0812">Transmembrane</keyword>
<feature type="region of interest" description="Disordered" evidence="10">
    <location>
        <begin position="91"/>
        <end position="178"/>
    </location>
</feature>
<dbReference type="NCBIfam" id="TIGR01352">
    <property type="entry name" value="tonB_Cterm"/>
    <property type="match status" value="1"/>
</dbReference>
<dbReference type="PANTHER" id="PTHR33446:SF2">
    <property type="entry name" value="PROTEIN TONB"/>
    <property type="match status" value="1"/>
</dbReference>
<dbReference type="Gene3D" id="3.30.1150.10">
    <property type="match status" value="1"/>
</dbReference>
<comment type="subcellular location">
    <subcellularLocation>
        <location evidence="1">Cell inner membrane</location>
        <topology evidence="1">Single-pass membrane protein</topology>
        <orientation evidence="1">Periplasmic side</orientation>
    </subcellularLocation>
</comment>
<keyword evidence="14" id="KW-1185">Reference proteome</keyword>
<feature type="transmembrane region" description="Helical" evidence="11">
    <location>
        <begin position="7"/>
        <end position="26"/>
    </location>
</feature>
<keyword evidence="9 11" id="KW-0472">Membrane</keyword>
<reference evidence="13 14" key="1">
    <citation type="submission" date="2020-03" db="EMBL/GenBank/DDBJ databases">
        <title>Bacterial isolates of synthetic phycosphere.</title>
        <authorList>
            <person name="Fu H."/>
            <person name="Moran M.A."/>
        </authorList>
    </citation>
    <scope>NUCLEOTIDE SEQUENCE [LARGE SCALE GENOMIC DNA]</scope>
    <source>
        <strain evidence="13 14">HF1</strain>
    </source>
</reference>
<dbReference type="PROSITE" id="PS52015">
    <property type="entry name" value="TONB_CTD"/>
    <property type="match status" value="1"/>
</dbReference>
<evidence type="ECO:0000256" key="5">
    <source>
        <dbReference type="ARBA" id="ARBA00022519"/>
    </source>
</evidence>
<dbReference type="InterPro" id="IPR006260">
    <property type="entry name" value="TonB/TolA_C"/>
</dbReference>
<sequence>MKRALETALWGVIAIGLHAGAVSLFLSDEGAAESAGSGGEAQLSLVAASASVAAMVDEWERPPEVQTAPAMTAPTAPAMPQMPAMTAPVMDSPMAPAMPSAPALPMASPQPPQIDTAPAERQPDQMPEIAEGAFTRPPVRPADLSPPAPKQEPVQAQTASGSGGSTNAGQAQARAEAQAAEARRQSLVMQWGAQVAAAVERRKRYPSAARGAAGRVTVRITVAANGGLQSIAVVSSSGNEALDQAAIRAAQTARYPPAPSGLPDPSYSFNLPISFQ</sequence>
<dbReference type="SUPFAM" id="SSF74653">
    <property type="entry name" value="TolA/TonB C-terminal domain"/>
    <property type="match status" value="1"/>
</dbReference>
<evidence type="ECO:0000256" key="6">
    <source>
        <dbReference type="ARBA" id="ARBA00022692"/>
    </source>
</evidence>
<evidence type="ECO:0000259" key="12">
    <source>
        <dbReference type="PROSITE" id="PS52015"/>
    </source>
</evidence>
<evidence type="ECO:0000256" key="2">
    <source>
        <dbReference type="ARBA" id="ARBA00006555"/>
    </source>
</evidence>
<keyword evidence="7" id="KW-0653">Protein transport</keyword>
<proteinExistence type="inferred from homology"/>
<accession>A0ABX0VZL4</accession>
<protein>
    <submittedName>
        <fullName evidence="13">Energy transducer TonB</fullName>
    </submittedName>
</protein>
<evidence type="ECO:0000256" key="8">
    <source>
        <dbReference type="ARBA" id="ARBA00022989"/>
    </source>
</evidence>
<evidence type="ECO:0000256" key="7">
    <source>
        <dbReference type="ARBA" id="ARBA00022927"/>
    </source>
</evidence>
<feature type="compositionally biased region" description="Pro residues" evidence="10">
    <location>
        <begin position="138"/>
        <end position="150"/>
    </location>
</feature>
<evidence type="ECO:0000256" key="9">
    <source>
        <dbReference type="ARBA" id="ARBA00023136"/>
    </source>
</evidence>
<evidence type="ECO:0000256" key="4">
    <source>
        <dbReference type="ARBA" id="ARBA00022475"/>
    </source>
</evidence>
<comment type="caution">
    <text evidence="13">The sequence shown here is derived from an EMBL/GenBank/DDBJ whole genome shotgun (WGS) entry which is preliminary data.</text>
</comment>
<keyword evidence="3" id="KW-0813">Transport</keyword>
<dbReference type="PANTHER" id="PTHR33446">
    <property type="entry name" value="PROTEIN TONB-RELATED"/>
    <property type="match status" value="1"/>
</dbReference>
<keyword evidence="4" id="KW-1003">Cell membrane</keyword>
<feature type="compositionally biased region" description="Low complexity" evidence="10">
    <location>
        <begin position="167"/>
        <end position="178"/>
    </location>
</feature>
<keyword evidence="5" id="KW-0997">Cell inner membrane</keyword>
<organism evidence="13 14">
    <name type="scientific">Marivivens donghaensis</name>
    <dbReference type="NCBI Taxonomy" id="1699413"/>
    <lineage>
        <taxon>Bacteria</taxon>
        <taxon>Pseudomonadati</taxon>
        <taxon>Pseudomonadota</taxon>
        <taxon>Alphaproteobacteria</taxon>
        <taxon>Rhodobacterales</taxon>
        <taxon>Paracoccaceae</taxon>
        <taxon>Marivivens group</taxon>
        <taxon>Marivivens</taxon>
    </lineage>
</organism>
<dbReference type="EMBL" id="JAATOP010000010">
    <property type="protein sequence ID" value="NIY73520.1"/>
    <property type="molecule type" value="Genomic_DNA"/>
</dbReference>
<feature type="compositionally biased region" description="Low complexity" evidence="10">
    <location>
        <begin position="91"/>
        <end position="107"/>
    </location>
</feature>
<dbReference type="RefSeq" id="WP_167638901.1">
    <property type="nucleotide sequence ID" value="NZ_JAATOP010000010.1"/>
</dbReference>
<dbReference type="InterPro" id="IPR051045">
    <property type="entry name" value="TonB-dependent_transducer"/>
</dbReference>
<evidence type="ECO:0000256" key="1">
    <source>
        <dbReference type="ARBA" id="ARBA00004383"/>
    </source>
</evidence>
<name>A0ABX0VZL4_9RHOB</name>
<evidence type="ECO:0000256" key="10">
    <source>
        <dbReference type="SAM" id="MobiDB-lite"/>
    </source>
</evidence>
<evidence type="ECO:0000256" key="3">
    <source>
        <dbReference type="ARBA" id="ARBA00022448"/>
    </source>
</evidence>